<evidence type="ECO:0000313" key="1">
    <source>
        <dbReference type="EMBL" id="DAD78195.1"/>
    </source>
</evidence>
<reference evidence="1" key="1">
    <citation type="journal article" date="2021" name="Proc. Natl. Acad. Sci. U.S.A.">
        <title>A Catalog of Tens of Thousands of Viruses from Human Metagenomes Reveals Hidden Associations with Chronic Diseases.</title>
        <authorList>
            <person name="Tisza M.J."/>
            <person name="Buck C.B."/>
        </authorList>
    </citation>
    <scope>NUCLEOTIDE SEQUENCE</scope>
    <source>
        <strain evidence="1">Ctrgt10</strain>
    </source>
</reference>
<accession>A0A8S5M8A1</accession>
<sequence length="347" mass="39328">MKFIHNKKLIETVQSLGMSNIAKTVADAKEEDISFEINVPVDFGGSYMDSEKAKKHFMKVIDEKTKDAMETVPENPSVGKPLEKNMYTKLSLDESLFEATSNLSPDAVDQKPGFEDWPEDEAEAKKECEKFIGKWISELDPGEYDLYNTLYQDLVHNPTSAGGNIPGPKGYRATADRELQDIDSAIGTFSEGITVKAKDIEGLEKAKKIALRYRDYGVFYETKDFNDKAKYYTKQLFIFVPTVDDVERDPETLRQPIDAKREAGKLTEARVISSIDLANYDSTEAGNYTLDKIREAGKIRALENILDEIYPNGINEITLDDILGYERDWLFDMLGIKEDDESDEDEE</sequence>
<organism evidence="1">
    <name type="scientific">Siphoviridae sp. ctrgt10</name>
    <dbReference type="NCBI Taxonomy" id="2826479"/>
    <lineage>
        <taxon>Viruses</taxon>
        <taxon>Duplodnaviria</taxon>
        <taxon>Heunggongvirae</taxon>
        <taxon>Uroviricota</taxon>
        <taxon>Caudoviricetes</taxon>
    </lineage>
</organism>
<protein>
    <submittedName>
        <fullName evidence="1">Uncharacterized protein</fullName>
    </submittedName>
</protein>
<dbReference type="EMBL" id="BK014839">
    <property type="protein sequence ID" value="DAD78195.1"/>
    <property type="molecule type" value="Genomic_DNA"/>
</dbReference>
<name>A0A8S5M8A1_9CAUD</name>
<proteinExistence type="predicted"/>